<accession>A0ACC0IZ34</accession>
<name>A0ACC0IZ34_9ERIC</name>
<gene>
    <name evidence="1" type="ORF">LOK49_LG01G01373</name>
</gene>
<evidence type="ECO:0000313" key="1">
    <source>
        <dbReference type="EMBL" id="KAI8031187.1"/>
    </source>
</evidence>
<dbReference type="EMBL" id="CM045758">
    <property type="protein sequence ID" value="KAI8031187.1"/>
    <property type="molecule type" value="Genomic_DNA"/>
</dbReference>
<dbReference type="Proteomes" id="UP001060215">
    <property type="component" value="Chromosome 1"/>
</dbReference>
<protein>
    <submittedName>
        <fullName evidence="1">E3 ubiquitin-protein ligase LOG2</fullName>
    </submittedName>
</protein>
<proteinExistence type="predicted"/>
<reference evidence="1 2" key="1">
    <citation type="journal article" date="2022" name="Plant J.">
        <title>Chromosome-level genome of Camellia lanceoleosa provides a valuable resource for understanding genome evolution and self-incompatibility.</title>
        <authorList>
            <person name="Gong W."/>
            <person name="Xiao S."/>
            <person name="Wang L."/>
            <person name="Liao Z."/>
            <person name="Chang Y."/>
            <person name="Mo W."/>
            <person name="Hu G."/>
            <person name="Li W."/>
            <person name="Zhao G."/>
            <person name="Zhu H."/>
            <person name="Hu X."/>
            <person name="Ji K."/>
            <person name="Xiang X."/>
            <person name="Song Q."/>
            <person name="Yuan D."/>
            <person name="Jin S."/>
            <person name="Zhang L."/>
        </authorList>
    </citation>
    <scope>NUCLEOTIDE SEQUENCE [LARGE SCALE GENOMIC DNA]</scope>
    <source>
        <strain evidence="1">SQ_2022a</strain>
    </source>
</reference>
<evidence type="ECO:0000313" key="2">
    <source>
        <dbReference type="Proteomes" id="UP001060215"/>
    </source>
</evidence>
<organism evidence="1 2">
    <name type="scientific">Camellia lanceoleosa</name>
    <dbReference type="NCBI Taxonomy" id="1840588"/>
    <lineage>
        <taxon>Eukaryota</taxon>
        <taxon>Viridiplantae</taxon>
        <taxon>Streptophyta</taxon>
        <taxon>Embryophyta</taxon>
        <taxon>Tracheophyta</taxon>
        <taxon>Spermatophyta</taxon>
        <taxon>Magnoliopsida</taxon>
        <taxon>eudicotyledons</taxon>
        <taxon>Gunneridae</taxon>
        <taxon>Pentapetalae</taxon>
        <taxon>asterids</taxon>
        <taxon>Ericales</taxon>
        <taxon>Theaceae</taxon>
        <taxon>Camellia</taxon>
    </lineage>
</organism>
<keyword evidence="2" id="KW-1185">Reference proteome</keyword>
<comment type="caution">
    <text evidence="1">The sequence shown here is derived from an EMBL/GenBank/DDBJ whole genome shotgun (WGS) entry which is preliminary data.</text>
</comment>
<sequence>MTHAIGVVRDQCIKIQTQQSLKKSDYGFCSKIDTPLSYLNDPPEYRKSRSTFKNSRNTQKWKQAGQSRSRTFNQRPSQSNTASSKPSGPSQPNESEDCSLTTTRENLIKPVTMHFEQDLGQKFIQPSRTGIDFSMFDERELLAEGDMEVYPLVVKAEASPVR</sequence>